<evidence type="ECO:0000313" key="5">
    <source>
        <dbReference type="EMBL" id="RFA13210.1"/>
    </source>
</evidence>
<keyword evidence="2" id="KW-0812">Transmembrane</keyword>
<dbReference type="InterPro" id="IPR032808">
    <property type="entry name" value="DoxX"/>
</dbReference>
<evidence type="ECO:0000256" key="3">
    <source>
        <dbReference type="ARBA" id="ARBA00022989"/>
    </source>
</evidence>
<comment type="caution">
    <text evidence="5">The sequence shown here is derived from an EMBL/GenBank/DDBJ whole genome shotgun (WGS) entry which is preliminary data.</text>
</comment>
<dbReference type="GO" id="GO:0016020">
    <property type="term" value="C:membrane"/>
    <property type="evidence" value="ECO:0007669"/>
    <property type="project" value="UniProtKB-SubCell"/>
</dbReference>
<keyword evidence="3" id="KW-1133">Transmembrane helix</keyword>
<evidence type="ECO:0000256" key="2">
    <source>
        <dbReference type="ARBA" id="ARBA00022692"/>
    </source>
</evidence>
<organism evidence="5 6">
    <name type="scientific">Subtercola boreus</name>
    <dbReference type="NCBI Taxonomy" id="120213"/>
    <lineage>
        <taxon>Bacteria</taxon>
        <taxon>Bacillati</taxon>
        <taxon>Actinomycetota</taxon>
        <taxon>Actinomycetes</taxon>
        <taxon>Micrococcales</taxon>
        <taxon>Microbacteriaceae</taxon>
        <taxon>Subtercola</taxon>
    </lineage>
</organism>
<name>A0A3E0VU80_9MICO</name>
<evidence type="ECO:0000313" key="6">
    <source>
        <dbReference type="Proteomes" id="UP000256541"/>
    </source>
</evidence>
<dbReference type="Proteomes" id="UP000256541">
    <property type="component" value="Unassembled WGS sequence"/>
</dbReference>
<dbReference type="AlphaFoldDB" id="A0A3E0VU80"/>
<dbReference type="Pfam" id="PF07681">
    <property type="entry name" value="DoxX"/>
    <property type="match status" value="1"/>
</dbReference>
<protein>
    <submittedName>
        <fullName evidence="5">DoxX family protein</fullName>
    </submittedName>
</protein>
<evidence type="ECO:0000256" key="4">
    <source>
        <dbReference type="ARBA" id="ARBA00023136"/>
    </source>
</evidence>
<sequence>MHPASTALRIGARILTGSTYAILGADAFRLPGGRVGQASTTIAAMRRILPLPADDEQVVKANAAVQAIAGAALALGWFPRVSALALAASLVPTTIAGHAFWAIEDPLARKLQRVQFQKNLAMIGGLLFAVLDTKRPR</sequence>
<comment type="subcellular location">
    <subcellularLocation>
        <location evidence="1">Membrane</location>
        <topology evidence="1">Multi-pass membrane protein</topology>
    </subcellularLocation>
</comment>
<accession>A0A3E0VU80</accession>
<reference evidence="5 6" key="1">
    <citation type="submission" date="2017-04" db="EMBL/GenBank/DDBJ databases">
        <title>Comparative genome analysis of Subtercola boreus.</title>
        <authorList>
            <person name="Cho Y.-J."/>
            <person name="Cho A."/>
            <person name="Kim O.-S."/>
            <person name="Lee J.-I."/>
        </authorList>
    </citation>
    <scope>NUCLEOTIDE SEQUENCE [LARGE SCALE GENOMIC DNA]</scope>
    <source>
        <strain evidence="5 6">P27479</strain>
    </source>
</reference>
<dbReference type="EMBL" id="NBXB01000035">
    <property type="protein sequence ID" value="RFA13210.1"/>
    <property type="molecule type" value="Genomic_DNA"/>
</dbReference>
<gene>
    <name evidence="5" type="ORF">B7R22_13650</name>
</gene>
<evidence type="ECO:0000256" key="1">
    <source>
        <dbReference type="ARBA" id="ARBA00004141"/>
    </source>
</evidence>
<proteinExistence type="predicted"/>
<keyword evidence="4" id="KW-0472">Membrane</keyword>